<feature type="domain" description="O-antigen ligase-related" evidence="6">
    <location>
        <begin position="245"/>
        <end position="379"/>
    </location>
</feature>
<feature type="transmembrane region" description="Helical" evidence="5">
    <location>
        <begin position="245"/>
        <end position="271"/>
    </location>
</feature>
<dbReference type="RefSeq" id="WP_081819507.1">
    <property type="nucleotide sequence ID" value="NZ_JAGSGC010000001.1"/>
</dbReference>
<comment type="caution">
    <text evidence="7">The sequence shown here is derived from an EMBL/GenBank/DDBJ whole genome shotgun (WGS) entry which is preliminary data.</text>
</comment>
<dbReference type="PANTHER" id="PTHR37422">
    <property type="entry name" value="TEICHURONIC ACID BIOSYNTHESIS PROTEIN TUAE"/>
    <property type="match status" value="1"/>
</dbReference>
<feature type="transmembrane region" description="Helical" evidence="5">
    <location>
        <begin position="78"/>
        <end position="98"/>
    </location>
</feature>
<feature type="transmembrane region" description="Helical" evidence="5">
    <location>
        <begin position="161"/>
        <end position="181"/>
    </location>
</feature>
<keyword evidence="3 5" id="KW-1133">Transmembrane helix</keyword>
<reference evidence="7 8" key="1">
    <citation type="submission" date="2014-04" db="EMBL/GenBank/DDBJ databases">
        <title>Draft genome sequence of Photobacterium halotolerans S2753: a solonamide, ngercheumicin and holomycin producer.</title>
        <authorList>
            <person name="Machado H.R."/>
            <person name="Gram L."/>
        </authorList>
    </citation>
    <scope>NUCLEOTIDE SEQUENCE [LARGE SCALE GENOMIC DNA]</scope>
    <source>
        <strain evidence="7 8">S2753</strain>
    </source>
</reference>
<evidence type="ECO:0000256" key="4">
    <source>
        <dbReference type="ARBA" id="ARBA00023136"/>
    </source>
</evidence>
<feature type="transmembrane region" description="Helical" evidence="5">
    <location>
        <begin position="42"/>
        <end position="66"/>
    </location>
</feature>
<feature type="transmembrane region" description="Helical" evidence="5">
    <location>
        <begin position="278"/>
        <end position="297"/>
    </location>
</feature>
<feature type="transmembrane region" description="Helical" evidence="5">
    <location>
        <begin position="110"/>
        <end position="127"/>
    </location>
</feature>
<evidence type="ECO:0000259" key="6">
    <source>
        <dbReference type="Pfam" id="PF04932"/>
    </source>
</evidence>
<dbReference type="PANTHER" id="PTHR37422:SF13">
    <property type="entry name" value="LIPOPOLYSACCHARIDE BIOSYNTHESIS PROTEIN PA4999-RELATED"/>
    <property type="match status" value="1"/>
</dbReference>
<dbReference type="AlphaFoldDB" id="A0A066S0C5"/>
<feature type="transmembrane region" description="Helical" evidence="5">
    <location>
        <begin position="211"/>
        <end position="233"/>
    </location>
</feature>
<evidence type="ECO:0000256" key="5">
    <source>
        <dbReference type="SAM" id="Phobius"/>
    </source>
</evidence>
<gene>
    <name evidence="7" type="ORF">EA58_00545</name>
</gene>
<keyword evidence="4 5" id="KW-0472">Membrane</keyword>
<protein>
    <submittedName>
        <fullName evidence="7">Membrane protein</fullName>
    </submittedName>
</protein>
<organism evidence="7 8">
    <name type="scientific">Photobacterium galatheae</name>
    <dbReference type="NCBI Taxonomy" id="1654360"/>
    <lineage>
        <taxon>Bacteria</taxon>
        <taxon>Pseudomonadati</taxon>
        <taxon>Pseudomonadota</taxon>
        <taxon>Gammaproteobacteria</taxon>
        <taxon>Vibrionales</taxon>
        <taxon>Vibrionaceae</taxon>
        <taxon>Photobacterium</taxon>
    </lineage>
</organism>
<dbReference type="GO" id="GO:0016020">
    <property type="term" value="C:membrane"/>
    <property type="evidence" value="ECO:0007669"/>
    <property type="project" value="UniProtKB-SubCell"/>
</dbReference>
<feature type="transmembrane region" description="Helical" evidence="5">
    <location>
        <begin position="12"/>
        <end position="30"/>
    </location>
</feature>
<feature type="transmembrane region" description="Helical" evidence="5">
    <location>
        <begin position="434"/>
        <end position="450"/>
    </location>
</feature>
<evidence type="ECO:0000313" key="8">
    <source>
        <dbReference type="Proteomes" id="UP000027192"/>
    </source>
</evidence>
<feature type="transmembrane region" description="Helical" evidence="5">
    <location>
        <begin position="139"/>
        <end position="155"/>
    </location>
</feature>
<evidence type="ECO:0000256" key="3">
    <source>
        <dbReference type="ARBA" id="ARBA00022989"/>
    </source>
</evidence>
<accession>A0A066S0C5</accession>
<evidence type="ECO:0000313" key="7">
    <source>
        <dbReference type="EMBL" id="KDM93392.1"/>
    </source>
</evidence>
<sequence>MTNGDLQSPRNQCLLGLALCAFCGAIWQLIPHPLLLPVFGLAPFAILFVLTRPFLMVLLFVVFSFFRIHEVFPQLYSLKIPLLLSLASLGALCWHLGISQQYRAYWHRDLTVLTTFAVLVLIGVIMAENRAIALTYFKATYWKILIMVFAIAWLSRTAKDFALSSNTIAFSGMVVGLVALYNKANGIGLVEGTRVTIGRAIGSMLGDPNDLALVLMFPTSFAVALMLTKTMPLYSRFIGLLSTPILFSAVLATQSRGGLLGILAVFGLFGYRRMQSKTLFFSLGALAAAFLFLAAGISDRASGGAAEEGIDASAMGRLYAWEAATKMAVAHPFTGVGLDNFYANYFFYSPHWDGLNHAVHSTWFGVLAETGFLGLTVFVTLIICLIRTAFVSLGRIESNLTHYDPAVYTTAQAVLAGLLGTVVSGTFLTQGFTWPIYILAALVIAVGNYVKTQTQRMSPSGDSSLALCEANCHQSIKKPKLPLKTSPK</sequence>
<comment type="subcellular location">
    <subcellularLocation>
        <location evidence="1">Membrane</location>
        <topology evidence="1">Multi-pass membrane protein</topology>
    </subcellularLocation>
</comment>
<keyword evidence="8" id="KW-1185">Reference proteome</keyword>
<name>A0A066S0C5_9GAMM</name>
<proteinExistence type="predicted"/>
<dbReference type="Pfam" id="PF04932">
    <property type="entry name" value="Wzy_C"/>
    <property type="match status" value="1"/>
</dbReference>
<dbReference type="InterPro" id="IPR051533">
    <property type="entry name" value="WaaL-like"/>
</dbReference>
<dbReference type="InterPro" id="IPR007016">
    <property type="entry name" value="O-antigen_ligase-rel_domated"/>
</dbReference>
<feature type="transmembrane region" description="Helical" evidence="5">
    <location>
        <begin position="406"/>
        <end position="428"/>
    </location>
</feature>
<dbReference type="STRING" id="1654360.EA58_00545"/>
<dbReference type="OrthoDB" id="871774at2"/>
<evidence type="ECO:0000256" key="1">
    <source>
        <dbReference type="ARBA" id="ARBA00004141"/>
    </source>
</evidence>
<dbReference type="Proteomes" id="UP000027192">
    <property type="component" value="Unassembled WGS sequence"/>
</dbReference>
<keyword evidence="2 5" id="KW-0812">Transmembrane</keyword>
<feature type="transmembrane region" description="Helical" evidence="5">
    <location>
        <begin position="372"/>
        <end position="394"/>
    </location>
</feature>
<dbReference type="EMBL" id="JMIB01000002">
    <property type="protein sequence ID" value="KDM93392.1"/>
    <property type="molecule type" value="Genomic_DNA"/>
</dbReference>
<evidence type="ECO:0000256" key="2">
    <source>
        <dbReference type="ARBA" id="ARBA00022692"/>
    </source>
</evidence>